<accession>A0A166HZE3</accession>
<sequence length="191" mass="20606">MWLHNASRFPAPFWRRDPCTSYEARGLGVMAGTGPTLGGADMDPDDEEVGSGSTPTEKKHVGFRCGVCEPVHGLPPVRPEIFRSAKERPVLASGEIFPTSSGVEKVVTALHRAVPNLHSSGPTICWSLARSTIPASIGSSPPNPKDLRFLFRIHLRPRCVSEIEDAETDRTGLCNRLVGGLLKGGRQNTLA</sequence>
<evidence type="ECO:0000313" key="3">
    <source>
        <dbReference type="Proteomes" id="UP000076532"/>
    </source>
</evidence>
<protein>
    <submittedName>
        <fullName evidence="2">Uncharacterized protein</fullName>
    </submittedName>
</protein>
<evidence type="ECO:0000313" key="2">
    <source>
        <dbReference type="EMBL" id="KZP19403.1"/>
    </source>
</evidence>
<keyword evidence="3" id="KW-1185">Reference proteome</keyword>
<evidence type="ECO:0000256" key="1">
    <source>
        <dbReference type="SAM" id="MobiDB-lite"/>
    </source>
</evidence>
<feature type="region of interest" description="Disordered" evidence="1">
    <location>
        <begin position="33"/>
        <end position="57"/>
    </location>
</feature>
<dbReference type="EMBL" id="KV417564">
    <property type="protein sequence ID" value="KZP19403.1"/>
    <property type="molecule type" value="Genomic_DNA"/>
</dbReference>
<reference evidence="2 3" key="1">
    <citation type="journal article" date="2016" name="Mol. Biol. Evol.">
        <title>Comparative Genomics of Early-Diverging Mushroom-Forming Fungi Provides Insights into the Origins of Lignocellulose Decay Capabilities.</title>
        <authorList>
            <person name="Nagy L.G."/>
            <person name="Riley R."/>
            <person name="Tritt A."/>
            <person name="Adam C."/>
            <person name="Daum C."/>
            <person name="Floudas D."/>
            <person name="Sun H."/>
            <person name="Yadav J.S."/>
            <person name="Pangilinan J."/>
            <person name="Larsson K.H."/>
            <person name="Matsuura K."/>
            <person name="Barry K."/>
            <person name="Labutti K."/>
            <person name="Kuo R."/>
            <person name="Ohm R.A."/>
            <person name="Bhattacharya S.S."/>
            <person name="Shirouzu T."/>
            <person name="Yoshinaga Y."/>
            <person name="Martin F.M."/>
            <person name="Grigoriev I.V."/>
            <person name="Hibbett D.S."/>
        </authorList>
    </citation>
    <scope>NUCLEOTIDE SEQUENCE [LARGE SCALE GENOMIC DNA]</scope>
    <source>
        <strain evidence="2 3">CBS 109695</strain>
    </source>
</reference>
<gene>
    <name evidence="2" type="ORF">FIBSPDRAFT_566780</name>
</gene>
<dbReference type="AlphaFoldDB" id="A0A166HZE3"/>
<proteinExistence type="predicted"/>
<organism evidence="2 3">
    <name type="scientific">Athelia psychrophila</name>
    <dbReference type="NCBI Taxonomy" id="1759441"/>
    <lineage>
        <taxon>Eukaryota</taxon>
        <taxon>Fungi</taxon>
        <taxon>Dikarya</taxon>
        <taxon>Basidiomycota</taxon>
        <taxon>Agaricomycotina</taxon>
        <taxon>Agaricomycetes</taxon>
        <taxon>Agaricomycetidae</taxon>
        <taxon>Atheliales</taxon>
        <taxon>Atheliaceae</taxon>
        <taxon>Athelia</taxon>
    </lineage>
</organism>
<name>A0A166HZE3_9AGAM</name>
<dbReference type="Proteomes" id="UP000076532">
    <property type="component" value="Unassembled WGS sequence"/>
</dbReference>